<accession>A0ACC0JTS3</accession>
<proteinExistence type="predicted"/>
<evidence type="ECO:0000313" key="1">
    <source>
        <dbReference type="EMBL" id="KAI8427426.1"/>
    </source>
</evidence>
<keyword evidence="2" id="KW-1185">Reference proteome</keyword>
<sequence>MNPNQLQTCLIINEAHFLCPLTRPIYNIKDTEAICEAQIINNGNLTQCGTEITAVCAATRNASTRVIVPQGHAEILSELQQKIDNVKKQQEDIASDDSPSFHDIHQYTLIYILHSQHYSFIKELVRLRVDVSRRMMIKPWSTRDDETVLQNSKNKKRDTCDAGLNNAATIYNGCSYISNDDQRASALFELMIKSMCEYLYWSGAHEAPAQARFPDQFTDDVPPSSHNVTTEIISSATQPCTILPDVRGSIYGCIYLVHQIRQEQPSDAEPEQQLAFFLFDLHRIADRGYVFNLVRGYHKQMSAKIASLPDAVPLVQYKLAFLRIVCSHEHYVSLSLPAGGAGSGAAPPAPSLASHASHASHSSAPPPHALSHEHRSRHYLTGLLLHDLTAALELQSPVLQCGAVNAVLSLLTAHDADPRLQAARSARD</sequence>
<organism evidence="1 2">
    <name type="scientific">Choristoneura fumiferana</name>
    <name type="common">Spruce budworm moth</name>
    <name type="synonym">Archips fumiferana</name>
    <dbReference type="NCBI Taxonomy" id="7141"/>
    <lineage>
        <taxon>Eukaryota</taxon>
        <taxon>Metazoa</taxon>
        <taxon>Ecdysozoa</taxon>
        <taxon>Arthropoda</taxon>
        <taxon>Hexapoda</taxon>
        <taxon>Insecta</taxon>
        <taxon>Pterygota</taxon>
        <taxon>Neoptera</taxon>
        <taxon>Endopterygota</taxon>
        <taxon>Lepidoptera</taxon>
        <taxon>Glossata</taxon>
        <taxon>Ditrysia</taxon>
        <taxon>Tortricoidea</taxon>
        <taxon>Tortricidae</taxon>
        <taxon>Tortricinae</taxon>
        <taxon>Choristoneura</taxon>
    </lineage>
</organism>
<dbReference type="EMBL" id="CM046103">
    <property type="protein sequence ID" value="KAI8427426.1"/>
    <property type="molecule type" value="Genomic_DNA"/>
</dbReference>
<name>A0ACC0JTS3_CHOFU</name>
<protein>
    <submittedName>
        <fullName evidence="1">Uncharacterized protein</fullName>
    </submittedName>
</protein>
<gene>
    <name evidence="1" type="ORF">MSG28_001972</name>
</gene>
<comment type="caution">
    <text evidence="1">The sequence shown here is derived from an EMBL/GenBank/DDBJ whole genome shotgun (WGS) entry which is preliminary data.</text>
</comment>
<dbReference type="Proteomes" id="UP001064048">
    <property type="component" value="Chromosome 3"/>
</dbReference>
<evidence type="ECO:0000313" key="2">
    <source>
        <dbReference type="Proteomes" id="UP001064048"/>
    </source>
</evidence>
<reference evidence="1 2" key="1">
    <citation type="journal article" date="2022" name="Genome Biol. Evol.">
        <title>The Spruce Budworm Genome: Reconstructing the Evolutionary History of Antifreeze Proteins.</title>
        <authorList>
            <person name="Beliveau C."/>
            <person name="Gagne P."/>
            <person name="Picq S."/>
            <person name="Vernygora O."/>
            <person name="Keeling C.I."/>
            <person name="Pinkney K."/>
            <person name="Doucet D."/>
            <person name="Wen F."/>
            <person name="Johnston J.S."/>
            <person name="Maaroufi H."/>
            <person name="Boyle B."/>
            <person name="Laroche J."/>
            <person name="Dewar K."/>
            <person name="Juretic N."/>
            <person name="Blackburn G."/>
            <person name="Nisole A."/>
            <person name="Brunet B."/>
            <person name="Brandao M."/>
            <person name="Lumley L."/>
            <person name="Duan J."/>
            <person name="Quan G."/>
            <person name="Lucarotti C.J."/>
            <person name="Roe A.D."/>
            <person name="Sperling F.A.H."/>
            <person name="Levesque R.C."/>
            <person name="Cusson M."/>
        </authorList>
    </citation>
    <scope>NUCLEOTIDE SEQUENCE [LARGE SCALE GENOMIC DNA]</scope>
    <source>
        <strain evidence="1">Glfc:IPQL:Cfum</strain>
    </source>
</reference>